<dbReference type="AlphaFoldDB" id="A0AAV2I811"/>
<evidence type="ECO:0000313" key="4">
    <source>
        <dbReference type="Proteomes" id="UP001497497"/>
    </source>
</evidence>
<dbReference type="PANTHER" id="PTHR45712:SF22">
    <property type="entry name" value="INSULIN-LIKE GROWTH FACTOR-BINDING PROTEIN COMPLEX ACID LABILE SUBUNIT"/>
    <property type="match status" value="1"/>
</dbReference>
<dbReference type="InterPro" id="IPR032675">
    <property type="entry name" value="LRR_dom_sf"/>
</dbReference>
<dbReference type="InterPro" id="IPR003591">
    <property type="entry name" value="Leu-rich_rpt_typical-subtyp"/>
</dbReference>
<accession>A0AAV2I811</accession>
<keyword evidence="2" id="KW-0677">Repeat</keyword>
<dbReference type="Pfam" id="PF13855">
    <property type="entry name" value="LRR_8"/>
    <property type="match status" value="1"/>
</dbReference>
<dbReference type="SUPFAM" id="SSF52058">
    <property type="entry name" value="L domain-like"/>
    <property type="match status" value="1"/>
</dbReference>
<keyword evidence="1" id="KW-0433">Leucine-rich repeat</keyword>
<dbReference type="EMBL" id="CAXITT010000439">
    <property type="protein sequence ID" value="CAL1541563.1"/>
    <property type="molecule type" value="Genomic_DNA"/>
</dbReference>
<dbReference type="InterPro" id="IPR026906">
    <property type="entry name" value="LRR_5"/>
</dbReference>
<dbReference type="Proteomes" id="UP001497497">
    <property type="component" value="Unassembled WGS sequence"/>
</dbReference>
<gene>
    <name evidence="3" type="ORF">GSLYS_00015169001</name>
</gene>
<dbReference type="PANTHER" id="PTHR45712">
    <property type="entry name" value="AGAP008170-PA"/>
    <property type="match status" value="1"/>
</dbReference>
<keyword evidence="4" id="KW-1185">Reference proteome</keyword>
<organism evidence="3 4">
    <name type="scientific">Lymnaea stagnalis</name>
    <name type="common">Great pond snail</name>
    <name type="synonym">Helix stagnalis</name>
    <dbReference type="NCBI Taxonomy" id="6523"/>
    <lineage>
        <taxon>Eukaryota</taxon>
        <taxon>Metazoa</taxon>
        <taxon>Spiralia</taxon>
        <taxon>Lophotrochozoa</taxon>
        <taxon>Mollusca</taxon>
        <taxon>Gastropoda</taxon>
        <taxon>Heterobranchia</taxon>
        <taxon>Euthyneura</taxon>
        <taxon>Panpulmonata</taxon>
        <taxon>Hygrophila</taxon>
        <taxon>Lymnaeoidea</taxon>
        <taxon>Lymnaeidae</taxon>
        <taxon>Lymnaea</taxon>
    </lineage>
</organism>
<proteinExistence type="predicted"/>
<dbReference type="Gene3D" id="3.80.10.10">
    <property type="entry name" value="Ribonuclease Inhibitor"/>
    <property type="match status" value="2"/>
</dbReference>
<name>A0AAV2I811_LYMST</name>
<dbReference type="PROSITE" id="PS51450">
    <property type="entry name" value="LRR"/>
    <property type="match status" value="1"/>
</dbReference>
<evidence type="ECO:0000256" key="2">
    <source>
        <dbReference type="ARBA" id="ARBA00022737"/>
    </source>
</evidence>
<protein>
    <submittedName>
        <fullName evidence="3">Uncharacterized protein</fullName>
    </submittedName>
</protein>
<evidence type="ECO:0000256" key="1">
    <source>
        <dbReference type="ARBA" id="ARBA00022614"/>
    </source>
</evidence>
<dbReference type="SMART" id="SM00369">
    <property type="entry name" value="LRR_TYP"/>
    <property type="match status" value="5"/>
</dbReference>
<dbReference type="Pfam" id="PF13306">
    <property type="entry name" value="LRR_5"/>
    <property type="match status" value="1"/>
</dbReference>
<comment type="caution">
    <text evidence="3">The sequence shown here is derived from an EMBL/GenBank/DDBJ whole genome shotgun (WGS) entry which is preliminary data.</text>
</comment>
<evidence type="ECO:0000313" key="3">
    <source>
        <dbReference type="EMBL" id="CAL1541563.1"/>
    </source>
</evidence>
<sequence length="436" mass="48146">MPDLFYSMMFTILPVVMTSIECMTLINTSSFNNDIECMTLINFVYFIRSVLKMACSADATLTFLFLLAAFRLSKGCFPAACQFDQYQKTDVVCFGPNLISFPSLSGCPVNVSALSLVATNVSTLSDNIVPPGLTSLKFLDNRITSFSDGALDRVASSLRVLRFESSLTTIIPSAFMHLTGLEEFDIVYAEITDWNIPVLQQIGATVKKMYLSDANIFSWPTWISDFTSLETLEIFNSAIVTLPDDALAHVNNKLYLLTLSVGKLASIPHAISALSNITDLNLQNNQITNLRNLPRSAVNLDFTFNLITEITDETFVSMRNLKSVYLDSNPLQTISRHAFDGCPSLQSLSLGQTRVSRLPLGLSALTAPSYIQFGENPDLVCTCQESGLTPWFLSHKQMDFSGNCNSMINIVDFYTKLAKDCPQEMAIGPNNTTITN</sequence>
<reference evidence="3 4" key="1">
    <citation type="submission" date="2024-04" db="EMBL/GenBank/DDBJ databases">
        <authorList>
            <consortium name="Genoscope - CEA"/>
            <person name="William W."/>
        </authorList>
    </citation>
    <scope>NUCLEOTIDE SEQUENCE [LARGE SCALE GENOMIC DNA]</scope>
</reference>
<dbReference type="InterPro" id="IPR050333">
    <property type="entry name" value="SLRP"/>
</dbReference>
<dbReference type="InterPro" id="IPR001611">
    <property type="entry name" value="Leu-rich_rpt"/>
</dbReference>